<keyword evidence="3" id="KW-0285">Flavoprotein</keyword>
<reference evidence="9" key="1">
    <citation type="submission" date="2016-06" db="EMBL/GenBank/DDBJ databases">
        <authorList>
            <person name="Varghese N."/>
            <person name="Submissions Spin"/>
        </authorList>
    </citation>
    <scope>NUCLEOTIDE SEQUENCE [LARGE SCALE GENOMIC DNA]</scope>
    <source>
        <strain evidence="9">DSM 45794</strain>
    </source>
</reference>
<dbReference type="Gene3D" id="3.40.462.20">
    <property type="match status" value="1"/>
</dbReference>
<comment type="cofactor">
    <cofactor evidence="1">
        <name>FAD</name>
        <dbReference type="ChEBI" id="CHEBI:57692"/>
    </cofactor>
</comment>
<dbReference type="EMBL" id="FLRH01000003">
    <property type="protein sequence ID" value="SBT65392.1"/>
    <property type="molecule type" value="Genomic_DNA"/>
</dbReference>
<dbReference type="STRING" id="946078.GA0070622_2386"/>
<dbReference type="Gene3D" id="3.30.465.10">
    <property type="match status" value="1"/>
</dbReference>
<evidence type="ECO:0000313" key="8">
    <source>
        <dbReference type="EMBL" id="SBT65392.1"/>
    </source>
</evidence>
<comment type="similarity">
    <text evidence="2">Belongs to the oxygen-dependent FAD-linked oxidoreductase family.</text>
</comment>
<evidence type="ECO:0000256" key="6">
    <source>
        <dbReference type="SAM" id="MobiDB-lite"/>
    </source>
</evidence>
<feature type="compositionally biased region" description="Basic and acidic residues" evidence="6">
    <location>
        <begin position="466"/>
        <end position="475"/>
    </location>
</feature>
<keyword evidence="5" id="KW-0560">Oxidoreductase</keyword>
<keyword evidence="9" id="KW-1185">Reference proteome</keyword>
<dbReference type="PANTHER" id="PTHR42973">
    <property type="entry name" value="BINDING OXIDOREDUCTASE, PUTATIVE (AFU_ORTHOLOGUE AFUA_1G17690)-RELATED"/>
    <property type="match status" value="1"/>
</dbReference>
<dbReference type="GO" id="GO:0016491">
    <property type="term" value="F:oxidoreductase activity"/>
    <property type="evidence" value="ECO:0007669"/>
    <property type="project" value="UniProtKB-KW"/>
</dbReference>
<evidence type="ECO:0000256" key="4">
    <source>
        <dbReference type="ARBA" id="ARBA00022827"/>
    </source>
</evidence>
<accession>A0A1A9B924</accession>
<dbReference type="PROSITE" id="PS51387">
    <property type="entry name" value="FAD_PCMH"/>
    <property type="match status" value="1"/>
</dbReference>
<dbReference type="Gene3D" id="3.30.43.10">
    <property type="entry name" value="Uridine Diphospho-n-acetylenolpyruvylglucosamine Reductase, domain 2"/>
    <property type="match status" value="1"/>
</dbReference>
<dbReference type="RefSeq" id="WP_091573346.1">
    <property type="nucleotide sequence ID" value="NZ_FLRH01000003.1"/>
</dbReference>
<dbReference type="InterPro" id="IPR006093">
    <property type="entry name" value="Oxy_OxRdtase_FAD_BS"/>
</dbReference>
<evidence type="ECO:0000256" key="3">
    <source>
        <dbReference type="ARBA" id="ARBA00022630"/>
    </source>
</evidence>
<proteinExistence type="inferred from homology"/>
<dbReference type="InterPro" id="IPR016167">
    <property type="entry name" value="FAD-bd_PCMH_sub1"/>
</dbReference>
<organism evidence="8 9">
    <name type="scientific">Micromonospora sediminicola</name>
    <dbReference type="NCBI Taxonomy" id="946078"/>
    <lineage>
        <taxon>Bacteria</taxon>
        <taxon>Bacillati</taxon>
        <taxon>Actinomycetota</taxon>
        <taxon>Actinomycetes</taxon>
        <taxon>Micromonosporales</taxon>
        <taxon>Micromonosporaceae</taxon>
        <taxon>Micromonospora</taxon>
    </lineage>
</organism>
<evidence type="ECO:0000313" key="9">
    <source>
        <dbReference type="Proteomes" id="UP000199558"/>
    </source>
</evidence>
<dbReference type="AlphaFoldDB" id="A0A1A9B924"/>
<dbReference type="PANTHER" id="PTHR42973:SF39">
    <property type="entry name" value="FAD-BINDING PCMH-TYPE DOMAIN-CONTAINING PROTEIN"/>
    <property type="match status" value="1"/>
</dbReference>
<keyword evidence="4" id="KW-0274">FAD</keyword>
<evidence type="ECO:0000256" key="2">
    <source>
        <dbReference type="ARBA" id="ARBA00005466"/>
    </source>
</evidence>
<dbReference type="OrthoDB" id="9775082at2"/>
<dbReference type="InterPro" id="IPR012951">
    <property type="entry name" value="BBE"/>
</dbReference>
<gene>
    <name evidence="8" type="ORF">GA0070622_2386</name>
</gene>
<dbReference type="Proteomes" id="UP000199558">
    <property type="component" value="Unassembled WGS sequence"/>
</dbReference>
<feature type="domain" description="FAD-binding PCMH-type" evidence="7">
    <location>
        <begin position="41"/>
        <end position="211"/>
    </location>
</feature>
<dbReference type="Pfam" id="PF01565">
    <property type="entry name" value="FAD_binding_4"/>
    <property type="match status" value="1"/>
</dbReference>
<dbReference type="InterPro" id="IPR016169">
    <property type="entry name" value="FAD-bd_PCMH_sub2"/>
</dbReference>
<dbReference type="InterPro" id="IPR050416">
    <property type="entry name" value="FAD-linked_Oxidoreductase"/>
</dbReference>
<evidence type="ECO:0000259" key="7">
    <source>
        <dbReference type="PROSITE" id="PS51387"/>
    </source>
</evidence>
<sequence length="475" mass="49748">MTSAPDLPRATDLLRELLGDRLLTPADAGYPDAVRLWNGAPVAAPALVARVRDAGEVAHAVRVAGRCHVPLSVRAGGHDWAGRALRDGGLVLDLTALRRVDLDPGTGEVTVGGGATAADVLAALRPYDRVVATGVVRAVGLAGLTLAGGYGPLCGRFGLALDNLLGAEVVLADGRRVTADATHEPELYWALRGGGGNFGVVTALRYRTHPLAAALAGMLLFPLDQATAVLRGYGEEVRRAPDELTVMAGFLPGPAGEPVVFLAPVFTGADEAAGRAAVDRLRALGTPLVDQVAPLPYEDVLRMFDGGMADGNHYLLRTRWLPRVDEPVVAALTAAAGAVTSPFSAIALHHFHGAAARVGVGETAFGLRADHLLAEIIAVWAPGDDPAPHRAWAEHTSAALAPHALPGGYPNLLAPEETDRVRLAYGPNWDRLRRAKRRYDPRGVFSAVPTLPPAGPPVPRVGQGRPDPREHPAGR</sequence>
<evidence type="ECO:0000256" key="5">
    <source>
        <dbReference type="ARBA" id="ARBA00023002"/>
    </source>
</evidence>
<dbReference type="InterPro" id="IPR036318">
    <property type="entry name" value="FAD-bd_PCMH-like_sf"/>
</dbReference>
<name>A0A1A9B924_9ACTN</name>
<feature type="region of interest" description="Disordered" evidence="6">
    <location>
        <begin position="443"/>
        <end position="475"/>
    </location>
</feature>
<protein>
    <submittedName>
        <fullName evidence="8">FAD/FMN-containing dehydrogenase</fullName>
    </submittedName>
</protein>
<dbReference type="SUPFAM" id="SSF56176">
    <property type="entry name" value="FAD-binding/transporter-associated domain-like"/>
    <property type="match status" value="1"/>
</dbReference>
<dbReference type="PROSITE" id="PS00862">
    <property type="entry name" value="OX2_COVAL_FAD"/>
    <property type="match status" value="1"/>
</dbReference>
<dbReference type="Pfam" id="PF08031">
    <property type="entry name" value="BBE"/>
    <property type="match status" value="1"/>
</dbReference>
<dbReference type="InterPro" id="IPR016166">
    <property type="entry name" value="FAD-bd_PCMH"/>
</dbReference>
<evidence type="ECO:0000256" key="1">
    <source>
        <dbReference type="ARBA" id="ARBA00001974"/>
    </source>
</evidence>
<dbReference type="InterPro" id="IPR006094">
    <property type="entry name" value="Oxid_FAD_bind_N"/>
</dbReference>
<feature type="compositionally biased region" description="Pro residues" evidence="6">
    <location>
        <begin position="450"/>
        <end position="459"/>
    </location>
</feature>
<dbReference type="GO" id="GO:0071949">
    <property type="term" value="F:FAD binding"/>
    <property type="evidence" value="ECO:0007669"/>
    <property type="project" value="InterPro"/>
</dbReference>